<feature type="region of interest" description="Disordered" evidence="1">
    <location>
        <begin position="119"/>
        <end position="400"/>
    </location>
</feature>
<feature type="compositionally biased region" description="Low complexity" evidence="1">
    <location>
        <begin position="366"/>
        <end position="381"/>
    </location>
</feature>
<feature type="compositionally biased region" description="Low complexity" evidence="1">
    <location>
        <begin position="344"/>
        <end position="358"/>
    </location>
</feature>
<sequence>MGSPPGRGVGRRRSWPGGPLAAVAEDWHAEQRAEAGRRVRVGNRALALLAAAGILACLIVLSSGSVLGDGKSSGLRRHRLESGRRMAAEVPFAQQHPLAAGVLVGSGQQQQGLAQLMPKLAADSSEDEIEAASHAAAADAALDEEDEEEGEEEEEEETEAGIEGEAVAAGSENAATTASGGGAAGRGRGSGKAGSEAAAQEEKAAEEEDEELLTQEEFELQAKRWQAEAAAAAQHAQHGGEGSQRGKQQTAAEPGTAEAGAASGAAKLAAAGQQKPGRAAAAAAEGAAEDALASEGSKRSAAAGGRKVGMGSKAGAAEPAEPAEDEEGYEAAAKRQQRRREAAARASQASLAAAAATDSDPRAARSEPASGKAAAAVAASKGGEGAAGQREEEQAPVGPKSPYQLALEKCNDLACLREAAKQERHAGQFLFPHALVIGWQESEFFSEGCDSDPTSCPHQDQQEYIQHRALRQGLRKPVIEGSTRYAAAGPRMAKGLHEVFPWLRLVASLREPISRAVAVLASAKDEASQSCLAEGALFGCLKQRLPALNYSAQLSAWLDTFPAEQVLLLQYETLASPDQERVAGQLASLHKFLGLESAAAPADGSLQLREPQPGTRSWRIKTEHYQALVKLVRPDAKSIAEMVGQRGFGDGKQWLKSWEKVWQATLNTCTLEGSCTIRLA</sequence>
<protein>
    <recommendedName>
        <fullName evidence="5">Sulfotransferase</fullName>
    </recommendedName>
</protein>
<name>A0AAD5DW81_9CHLO</name>
<comment type="caution">
    <text evidence="3">The sequence shown here is derived from an EMBL/GenBank/DDBJ whole genome shotgun (WGS) entry which is preliminary data.</text>
</comment>
<dbReference type="InterPro" id="IPR027417">
    <property type="entry name" value="P-loop_NTPase"/>
</dbReference>
<accession>A0AAD5DW81</accession>
<keyword evidence="2" id="KW-0472">Membrane</keyword>
<keyword evidence="2" id="KW-0812">Transmembrane</keyword>
<evidence type="ECO:0000313" key="3">
    <source>
        <dbReference type="EMBL" id="KAI7844782.1"/>
    </source>
</evidence>
<dbReference type="Proteomes" id="UP001205105">
    <property type="component" value="Unassembled WGS sequence"/>
</dbReference>
<dbReference type="SUPFAM" id="SSF52540">
    <property type="entry name" value="P-loop containing nucleoside triphosphate hydrolases"/>
    <property type="match status" value="1"/>
</dbReference>
<feature type="compositionally biased region" description="Low complexity" evidence="1">
    <location>
        <begin position="163"/>
        <end position="178"/>
    </location>
</feature>
<feature type="transmembrane region" description="Helical" evidence="2">
    <location>
        <begin position="46"/>
        <end position="67"/>
    </location>
</feature>
<feature type="compositionally biased region" description="Gly residues" evidence="1">
    <location>
        <begin position="179"/>
        <end position="192"/>
    </location>
</feature>
<evidence type="ECO:0008006" key="5">
    <source>
        <dbReference type="Google" id="ProtNLM"/>
    </source>
</evidence>
<feature type="compositionally biased region" description="Acidic residues" evidence="1">
    <location>
        <begin position="141"/>
        <end position="162"/>
    </location>
</feature>
<dbReference type="AlphaFoldDB" id="A0AAD5DW81"/>
<proteinExistence type="predicted"/>
<feature type="compositionally biased region" description="Low complexity" evidence="1">
    <location>
        <begin position="227"/>
        <end position="237"/>
    </location>
</feature>
<organism evidence="3 4">
    <name type="scientific">Chlorella ohadii</name>
    <dbReference type="NCBI Taxonomy" id="2649997"/>
    <lineage>
        <taxon>Eukaryota</taxon>
        <taxon>Viridiplantae</taxon>
        <taxon>Chlorophyta</taxon>
        <taxon>core chlorophytes</taxon>
        <taxon>Trebouxiophyceae</taxon>
        <taxon>Chlorellales</taxon>
        <taxon>Chlorellaceae</taxon>
        <taxon>Chlorella clade</taxon>
        <taxon>Chlorella</taxon>
    </lineage>
</organism>
<reference evidence="3" key="1">
    <citation type="submission" date="2020-11" db="EMBL/GenBank/DDBJ databases">
        <title>Chlorella ohadii genome sequencing and assembly.</title>
        <authorList>
            <person name="Murik O."/>
            <person name="Treves H."/>
            <person name="Kedem I."/>
            <person name="Shotland Y."/>
            <person name="Kaplan A."/>
        </authorList>
    </citation>
    <scope>NUCLEOTIDE SEQUENCE</scope>
    <source>
        <strain evidence="3">1</strain>
    </source>
</reference>
<evidence type="ECO:0000256" key="1">
    <source>
        <dbReference type="SAM" id="MobiDB-lite"/>
    </source>
</evidence>
<dbReference type="EMBL" id="JADXDR010000024">
    <property type="protein sequence ID" value="KAI7844782.1"/>
    <property type="molecule type" value="Genomic_DNA"/>
</dbReference>
<keyword evidence="2" id="KW-1133">Transmembrane helix</keyword>
<keyword evidence="4" id="KW-1185">Reference proteome</keyword>
<dbReference type="Gene3D" id="3.40.50.300">
    <property type="entry name" value="P-loop containing nucleotide triphosphate hydrolases"/>
    <property type="match status" value="1"/>
</dbReference>
<gene>
    <name evidence="3" type="ORF">COHA_001662</name>
</gene>
<evidence type="ECO:0000313" key="4">
    <source>
        <dbReference type="Proteomes" id="UP001205105"/>
    </source>
</evidence>
<feature type="compositionally biased region" description="Acidic residues" evidence="1">
    <location>
        <begin position="204"/>
        <end position="219"/>
    </location>
</feature>
<evidence type="ECO:0000256" key="2">
    <source>
        <dbReference type="SAM" id="Phobius"/>
    </source>
</evidence>
<feature type="compositionally biased region" description="Low complexity" evidence="1">
    <location>
        <begin position="248"/>
        <end position="295"/>
    </location>
</feature>